<proteinExistence type="predicted"/>
<keyword evidence="2" id="KW-1185">Reference proteome</keyword>
<dbReference type="EMBL" id="CAMAPE010000080">
    <property type="protein sequence ID" value="CAH9119468.1"/>
    <property type="molecule type" value="Genomic_DNA"/>
</dbReference>
<dbReference type="AlphaFoldDB" id="A0A9P1EPU9"/>
<dbReference type="OrthoDB" id="1292331at2759"/>
<protein>
    <recommendedName>
        <fullName evidence="3">HMA domain-containing protein</fullName>
    </recommendedName>
</protein>
<sequence>MRPTLEILVSLLAYPKMTITKQKIIIGAWGFLINGSHASHSKKMMLRCKGKADDHECKKVTLVLNVEVCDYHHCLEKTSQCVGNLHGLEKIDSLKIERDGFIYKITIVGKVDPLKILEEMKNKLGSTVILVSVVDEEDTPINTQFRLNLACDRSVKTILNVVSKSRGFQGINIERTRNLVTVKGENVDTEMLRLTLQKKLNSAVEVNQVIVPPPNQEAKKVSATVPQPYWPLWAERGGPSHDDQEVCGIM</sequence>
<evidence type="ECO:0000313" key="1">
    <source>
        <dbReference type="EMBL" id="CAH9119468.1"/>
    </source>
</evidence>
<comment type="caution">
    <text evidence="1">The sequence shown here is derived from an EMBL/GenBank/DDBJ whole genome shotgun (WGS) entry which is preliminary data.</text>
</comment>
<evidence type="ECO:0008006" key="3">
    <source>
        <dbReference type="Google" id="ProtNLM"/>
    </source>
</evidence>
<dbReference type="Gene3D" id="3.30.70.100">
    <property type="match status" value="2"/>
</dbReference>
<dbReference type="InterPro" id="IPR044594">
    <property type="entry name" value="HIPP01/3/5/6"/>
</dbReference>
<dbReference type="GO" id="GO:0046872">
    <property type="term" value="F:metal ion binding"/>
    <property type="evidence" value="ECO:0007669"/>
    <property type="project" value="InterPro"/>
</dbReference>
<name>A0A9P1EPU9_CUSEU</name>
<dbReference type="Proteomes" id="UP001152484">
    <property type="component" value="Unassembled WGS sequence"/>
</dbReference>
<dbReference type="PANTHER" id="PTHR46413">
    <property type="entry name" value="HEAVY METAL-ASSOCIATED ISOPRENYLATED PLANT PROTEIN 6"/>
    <property type="match status" value="1"/>
</dbReference>
<dbReference type="PANTHER" id="PTHR46413:SF2">
    <property type="entry name" value="HEAVY METAL-ASSOCIATED ISOPRENYLATED PLANT PROTEIN 3"/>
    <property type="match status" value="1"/>
</dbReference>
<gene>
    <name evidence="1" type="ORF">CEURO_LOCUS22313</name>
</gene>
<accession>A0A9P1EPU9</accession>
<evidence type="ECO:0000313" key="2">
    <source>
        <dbReference type="Proteomes" id="UP001152484"/>
    </source>
</evidence>
<reference evidence="1" key="1">
    <citation type="submission" date="2022-07" db="EMBL/GenBank/DDBJ databases">
        <authorList>
            <person name="Macas J."/>
            <person name="Novak P."/>
            <person name="Neumann P."/>
        </authorList>
    </citation>
    <scope>NUCLEOTIDE SEQUENCE</scope>
</reference>
<organism evidence="1 2">
    <name type="scientific">Cuscuta europaea</name>
    <name type="common">European dodder</name>
    <dbReference type="NCBI Taxonomy" id="41803"/>
    <lineage>
        <taxon>Eukaryota</taxon>
        <taxon>Viridiplantae</taxon>
        <taxon>Streptophyta</taxon>
        <taxon>Embryophyta</taxon>
        <taxon>Tracheophyta</taxon>
        <taxon>Spermatophyta</taxon>
        <taxon>Magnoliopsida</taxon>
        <taxon>eudicotyledons</taxon>
        <taxon>Gunneridae</taxon>
        <taxon>Pentapetalae</taxon>
        <taxon>asterids</taxon>
        <taxon>lamiids</taxon>
        <taxon>Solanales</taxon>
        <taxon>Convolvulaceae</taxon>
        <taxon>Cuscuteae</taxon>
        <taxon>Cuscuta</taxon>
        <taxon>Cuscuta subgen. Cuscuta</taxon>
    </lineage>
</organism>